<protein>
    <submittedName>
        <fullName evidence="8">DMT family transporter</fullName>
    </submittedName>
</protein>
<evidence type="ECO:0000259" key="7">
    <source>
        <dbReference type="Pfam" id="PF00892"/>
    </source>
</evidence>
<dbReference type="InterPro" id="IPR037185">
    <property type="entry name" value="EmrE-like"/>
</dbReference>
<organism evidence="8 9">
    <name type="scientific">Thiomicrorhabdus lithotrophica</name>
    <dbReference type="NCBI Taxonomy" id="2949997"/>
    <lineage>
        <taxon>Bacteria</taxon>
        <taxon>Pseudomonadati</taxon>
        <taxon>Pseudomonadota</taxon>
        <taxon>Gammaproteobacteria</taxon>
        <taxon>Thiotrichales</taxon>
        <taxon>Piscirickettsiaceae</taxon>
        <taxon>Thiomicrorhabdus</taxon>
    </lineage>
</organism>
<name>A0ABY8CG26_9GAMM</name>
<feature type="transmembrane region" description="Helical" evidence="6">
    <location>
        <begin position="152"/>
        <end position="171"/>
    </location>
</feature>
<feature type="transmembrane region" description="Helical" evidence="6">
    <location>
        <begin position="126"/>
        <end position="146"/>
    </location>
</feature>
<evidence type="ECO:0000256" key="4">
    <source>
        <dbReference type="ARBA" id="ARBA00022989"/>
    </source>
</evidence>
<dbReference type="SUPFAM" id="SSF103481">
    <property type="entry name" value="Multidrug resistance efflux transporter EmrE"/>
    <property type="match status" value="2"/>
</dbReference>
<reference evidence="8 9" key="1">
    <citation type="submission" date="2022-06" db="EMBL/GenBank/DDBJ databases">
        <title>Thiomicrohabdus sp. nov, an obligately chemolithoautotrophic, sulfur-oxidizing bacterium isolated from beach of Guanyin Mountain. Amoy.</title>
        <authorList>
            <person name="Zhu H."/>
        </authorList>
    </citation>
    <scope>NUCLEOTIDE SEQUENCE [LARGE SCALE GENOMIC DNA]</scope>
    <source>
        <strain evidence="8 9">XGS-01</strain>
    </source>
</reference>
<evidence type="ECO:0000313" key="8">
    <source>
        <dbReference type="EMBL" id="WEJ63451.1"/>
    </source>
</evidence>
<dbReference type="InterPro" id="IPR050638">
    <property type="entry name" value="AA-Vitamin_Transporters"/>
</dbReference>
<dbReference type="InterPro" id="IPR000620">
    <property type="entry name" value="EamA_dom"/>
</dbReference>
<feature type="transmembrane region" description="Helical" evidence="6">
    <location>
        <begin position="213"/>
        <end position="232"/>
    </location>
</feature>
<dbReference type="RefSeq" id="WP_275595708.1">
    <property type="nucleotide sequence ID" value="NZ_CP102381.1"/>
</dbReference>
<gene>
    <name evidence="8" type="ORF">NR989_04160</name>
</gene>
<dbReference type="PANTHER" id="PTHR32322">
    <property type="entry name" value="INNER MEMBRANE TRANSPORTER"/>
    <property type="match status" value="1"/>
</dbReference>
<evidence type="ECO:0000256" key="2">
    <source>
        <dbReference type="ARBA" id="ARBA00007362"/>
    </source>
</evidence>
<accession>A0ABY8CG26</accession>
<evidence type="ECO:0000256" key="6">
    <source>
        <dbReference type="SAM" id="Phobius"/>
    </source>
</evidence>
<evidence type="ECO:0000256" key="5">
    <source>
        <dbReference type="ARBA" id="ARBA00023136"/>
    </source>
</evidence>
<feature type="transmembrane region" description="Helical" evidence="6">
    <location>
        <begin position="12"/>
        <end position="29"/>
    </location>
</feature>
<dbReference type="Proteomes" id="UP001222275">
    <property type="component" value="Chromosome"/>
</dbReference>
<keyword evidence="4 6" id="KW-1133">Transmembrane helix</keyword>
<evidence type="ECO:0000256" key="3">
    <source>
        <dbReference type="ARBA" id="ARBA00022692"/>
    </source>
</evidence>
<comment type="subcellular location">
    <subcellularLocation>
        <location evidence="1">Membrane</location>
        <topology evidence="1">Multi-pass membrane protein</topology>
    </subcellularLocation>
</comment>
<dbReference type="PANTHER" id="PTHR32322:SF2">
    <property type="entry name" value="EAMA DOMAIN-CONTAINING PROTEIN"/>
    <property type="match status" value="1"/>
</dbReference>
<dbReference type="EMBL" id="CP102381">
    <property type="protein sequence ID" value="WEJ63451.1"/>
    <property type="molecule type" value="Genomic_DNA"/>
</dbReference>
<sequence>MKNLTQHAQFPVLVLFVASFFWGLSWLPLKSLNQMGFDGAVLIFFSYGLLSLVFLPLLFLQRSYLVSHLKPWLLIFLLGGGANFVFNYALIYGEVIRVMVLFYLLPLWGVLGGKFFLHEHVDAKGWLAAGLAISGAFLIVGGFKVFETPPSWIDFLALLSGFLFAMNNVVFRANQDFPMIPKLSALFIGTTVMSGLLFFIQGAEIPQDVSLPAWQLLAFYGLVWLLISNYGSQWGVTHMPASRSSIIIITELVVAVISAVLIANETINLIEGVGGVLIVTAAVLEALRNTDEEKRTT</sequence>
<evidence type="ECO:0000313" key="9">
    <source>
        <dbReference type="Proteomes" id="UP001222275"/>
    </source>
</evidence>
<evidence type="ECO:0000256" key="1">
    <source>
        <dbReference type="ARBA" id="ARBA00004141"/>
    </source>
</evidence>
<feature type="transmembrane region" description="Helical" evidence="6">
    <location>
        <begin position="41"/>
        <end position="60"/>
    </location>
</feature>
<feature type="transmembrane region" description="Helical" evidence="6">
    <location>
        <begin position="72"/>
        <end position="92"/>
    </location>
</feature>
<feature type="transmembrane region" description="Helical" evidence="6">
    <location>
        <begin position="244"/>
        <end position="263"/>
    </location>
</feature>
<dbReference type="Pfam" id="PF00892">
    <property type="entry name" value="EamA"/>
    <property type="match status" value="2"/>
</dbReference>
<keyword evidence="9" id="KW-1185">Reference proteome</keyword>
<comment type="similarity">
    <text evidence="2">Belongs to the EamA transporter family.</text>
</comment>
<feature type="transmembrane region" description="Helical" evidence="6">
    <location>
        <begin position="269"/>
        <end position="287"/>
    </location>
</feature>
<keyword evidence="5 6" id="KW-0472">Membrane</keyword>
<feature type="transmembrane region" description="Helical" evidence="6">
    <location>
        <begin position="98"/>
        <end position="117"/>
    </location>
</feature>
<feature type="transmembrane region" description="Helical" evidence="6">
    <location>
        <begin position="183"/>
        <end position="201"/>
    </location>
</feature>
<feature type="domain" description="EamA" evidence="7">
    <location>
        <begin position="152"/>
        <end position="284"/>
    </location>
</feature>
<feature type="domain" description="EamA" evidence="7">
    <location>
        <begin position="11"/>
        <end position="140"/>
    </location>
</feature>
<proteinExistence type="inferred from homology"/>
<keyword evidence="3 6" id="KW-0812">Transmembrane</keyword>